<dbReference type="OrthoDB" id="4019261at2759"/>
<evidence type="ECO:0000256" key="1">
    <source>
        <dbReference type="SAM" id="SignalP"/>
    </source>
</evidence>
<organism evidence="2 3">
    <name type="scientific">Babjeviella inositovora NRRL Y-12698</name>
    <dbReference type="NCBI Taxonomy" id="984486"/>
    <lineage>
        <taxon>Eukaryota</taxon>
        <taxon>Fungi</taxon>
        <taxon>Dikarya</taxon>
        <taxon>Ascomycota</taxon>
        <taxon>Saccharomycotina</taxon>
        <taxon>Pichiomycetes</taxon>
        <taxon>Serinales incertae sedis</taxon>
        <taxon>Babjeviella</taxon>
    </lineage>
</organism>
<gene>
    <name evidence="2" type="ORF">BABINDRAFT_163954</name>
</gene>
<feature type="chain" id="PRO_5009134233" evidence="1">
    <location>
        <begin position="23"/>
        <end position="122"/>
    </location>
</feature>
<dbReference type="EMBL" id="KV454445">
    <property type="protein sequence ID" value="ODQ76953.1"/>
    <property type="molecule type" value="Genomic_DNA"/>
</dbReference>
<dbReference type="Proteomes" id="UP000094336">
    <property type="component" value="Unassembled WGS sequence"/>
</dbReference>
<protein>
    <submittedName>
        <fullName evidence="2">Uncharacterized protein</fullName>
    </submittedName>
</protein>
<accession>A0A1E3QGW9</accession>
<evidence type="ECO:0000313" key="2">
    <source>
        <dbReference type="EMBL" id="ODQ76953.1"/>
    </source>
</evidence>
<keyword evidence="3" id="KW-1185">Reference proteome</keyword>
<evidence type="ECO:0000313" key="3">
    <source>
        <dbReference type="Proteomes" id="UP000094336"/>
    </source>
</evidence>
<reference evidence="3" key="1">
    <citation type="submission" date="2016-05" db="EMBL/GenBank/DDBJ databases">
        <title>Comparative genomics of biotechnologically important yeasts.</title>
        <authorList>
            <consortium name="DOE Joint Genome Institute"/>
            <person name="Riley R."/>
            <person name="Haridas S."/>
            <person name="Wolfe K.H."/>
            <person name="Lopes M.R."/>
            <person name="Hittinger C.T."/>
            <person name="Goker M."/>
            <person name="Salamov A."/>
            <person name="Wisecaver J."/>
            <person name="Long T.M."/>
            <person name="Aerts A.L."/>
            <person name="Barry K."/>
            <person name="Choi C."/>
            <person name="Clum A."/>
            <person name="Coughlan A.Y."/>
            <person name="Deshpande S."/>
            <person name="Douglass A.P."/>
            <person name="Hanson S.J."/>
            <person name="Klenk H.-P."/>
            <person name="Labutti K."/>
            <person name="Lapidus A."/>
            <person name="Lindquist E."/>
            <person name="Lipzen A."/>
            <person name="Meier-Kolthoff J.P."/>
            <person name="Ohm R.A."/>
            <person name="Otillar R.P."/>
            <person name="Pangilinan J."/>
            <person name="Peng Y."/>
            <person name="Rokas A."/>
            <person name="Rosa C.A."/>
            <person name="Scheuner C."/>
            <person name="Sibirny A.A."/>
            <person name="Slot J.C."/>
            <person name="Stielow J.B."/>
            <person name="Sun H."/>
            <person name="Kurtzman C.P."/>
            <person name="Blackwell M."/>
            <person name="Grigoriev I.V."/>
            <person name="Jeffries T.W."/>
        </authorList>
    </citation>
    <scope>NUCLEOTIDE SEQUENCE [LARGE SCALE GENOMIC DNA]</scope>
    <source>
        <strain evidence="3">NRRL Y-12698</strain>
    </source>
</reference>
<name>A0A1E3QGW9_9ASCO</name>
<keyword evidence="1" id="KW-0732">Signal</keyword>
<dbReference type="GeneID" id="30148052"/>
<dbReference type="RefSeq" id="XP_018982281.1">
    <property type="nucleotide sequence ID" value="XM_019130199.1"/>
</dbReference>
<feature type="signal peptide" evidence="1">
    <location>
        <begin position="1"/>
        <end position="22"/>
    </location>
</feature>
<dbReference type="AlphaFoldDB" id="A0A1E3QGW9"/>
<proteinExistence type="predicted"/>
<sequence>MKLSLSLVTGLLATSAFVTADAQALPNAVATISQADALSEIWSLVSLYEQAHSVKREADVSVVLNPILTGAFSLLKASGLVNTFIKILLSDKSIQPILYDVLKDFLTSGLLTQAQILSLLSS</sequence>